<name>A0A6F8YCZ1_9ACTN</name>
<reference evidence="1 2" key="2">
    <citation type="submission" date="2020-03" db="EMBL/GenBank/DDBJ databases">
        <authorList>
            <person name="Ichikawa N."/>
            <person name="Kimura A."/>
            <person name="Kitahashi Y."/>
            <person name="Uohara A."/>
        </authorList>
    </citation>
    <scope>NUCLEOTIDE SEQUENCE [LARGE SCALE GENOMIC DNA]</scope>
    <source>
        <strain evidence="1 2">NBRC 105367</strain>
    </source>
</reference>
<gene>
    <name evidence="1" type="ORF">Psuf_012400</name>
</gene>
<dbReference type="Proteomes" id="UP000503011">
    <property type="component" value="Chromosome"/>
</dbReference>
<dbReference type="AlphaFoldDB" id="A0A6F8YCZ1"/>
<organism evidence="1 2">
    <name type="scientific">Phytohabitans suffuscus</name>
    <dbReference type="NCBI Taxonomy" id="624315"/>
    <lineage>
        <taxon>Bacteria</taxon>
        <taxon>Bacillati</taxon>
        <taxon>Actinomycetota</taxon>
        <taxon>Actinomycetes</taxon>
        <taxon>Micromonosporales</taxon>
        <taxon>Micromonosporaceae</taxon>
    </lineage>
</organism>
<dbReference type="EMBL" id="AP022871">
    <property type="protein sequence ID" value="BCB83927.1"/>
    <property type="molecule type" value="Genomic_DNA"/>
</dbReference>
<keyword evidence="2" id="KW-1185">Reference proteome</keyword>
<proteinExistence type="predicted"/>
<dbReference type="RefSeq" id="WP_173154799.1">
    <property type="nucleotide sequence ID" value="NZ_AP022871.1"/>
</dbReference>
<evidence type="ECO:0000313" key="2">
    <source>
        <dbReference type="Proteomes" id="UP000503011"/>
    </source>
</evidence>
<reference evidence="1 2" key="1">
    <citation type="submission" date="2020-03" db="EMBL/GenBank/DDBJ databases">
        <title>Whole genome shotgun sequence of Phytohabitans suffuscus NBRC 105367.</title>
        <authorList>
            <person name="Komaki H."/>
            <person name="Tamura T."/>
        </authorList>
    </citation>
    <scope>NUCLEOTIDE SEQUENCE [LARGE SCALE GENOMIC DNA]</scope>
    <source>
        <strain evidence="1 2">NBRC 105367</strain>
    </source>
</reference>
<accession>A0A6F8YCZ1</accession>
<protein>
    <submittedName>
        <fullName evidence="1">Uncharacterized protein</fullName>
    </submittedName>
</protein>
<dbReference type="KEGG" id="psuu:Psuf_012400"/>
<evidence type="ECO:0000313" key="1">
    <source>
        <dbReference type="EMBL" id="BCB83927.1"/>
    </source>
</evidence>
<sequence>MAHESRAVSVLLNPPGYLLSYLWNGLKQAQGTTPEISSAAGSAVLWMEGVGLERLAADFPFVEFPELQLAYERGDAKEFPVVDGS</sequence>